<organism evidence="1 2">
    <name type="scientific">Chryseobacterium oncorhynchi</name>
    <dbReference type="NCBI Taxonomy" id="741074"/>
    <lineage>
        <taxon>Bacteria</taxon>
        <taxon>Pseudomonadati</taxon>
        <taxon>Bacteroidota</taxon>
        <taxon>Flavobacteriia</taxon>
        <taxon>Flavobacteriales</taxon>
        <taxon>Weeksellaceae</taxon>
        <taxon>Chryseobacterium group</taxon>
        <taxon>Chryseobacterium</taxon>
    </lineage>
</organism>
<sequence length="180" mass="21339">MVKNIIILVCSAIFFHSCAQSRKLENGRKVLTRKFKNIEHFDKSIFKDIDVDYFYKKVDFYMADKNFNKVRDIGNDINRKIQFYENGRVRFISVEMNEPDPEKTGMRGVIYFKKNLLKIDTQFASQGGHISKGTYSVKVEGDKLYLLDDNLLIPQSEYICFIYQKSEKIPENWKQYKADW</sequence>
<accession>A0A316X5G4</accession>
<evidence type="ECO:0000313" key="2">
    <source>
        <dbReference type="Proteomes" id="UP000236182"/>
    </source>
</evidence>
<reference evidence="1" key="1">
    <citation type="submission" date="2018-04" db="EMBL/GenBank/DDBJ databases">
        <title>Draft Genome Sequences of Chryseobacterium lactis NCTC11390T isolated from milk, Chryseobacterium oncorhynchi 701B-08T from rainbow trout, and Chryseobacterium viscerum 687B-08T from diseased fish.</title>
        <authorList>
            <person name="Jeong J.-J."/>
            <person name="Lee Y.J."/>
            <person name="Pathiraja D."/>
            <person name="Park B."/>
            <person name="Choi I.-G."/>
            <person name="Kim K.D."/>
        </authorList>
    </citation>
    <scope>NUCLEOTIDE SEQUENCE [LARGE SCALE GENOMIC DNA]</scope>
    <source>
        <strain evidence="1">701B-08</strain>
    </source>
</reference>
<comment type="caution">
    <text evidence="1">The sequence shown here is derived from an EMBL/GenBank/DDBJ whole genome shotgun (WGS) entry which is preliminary data.</text>
</comment>
<keyword evidence="2" id="KW-1185">Reference proteome</keyword>
<dbReference type="AlphaFoldDB" id="A0A316X5G4"/>
<proteinExistence type="predicted"/>
<evidence type="ECO:0000313" key="1">
    <source>
        <dbReference type="EMBL" id="PWN68066.1"/>
    </source>
</evidence>
<dbReference type="RefSeq" id="WP_109618938.1">
    <property type="nucleotide sequence ID" value="NZ_PPEI02000001.1"/>
</dbReference>
<name>A0A316X5G4_9FLAO</name>
<gene>
    <name evidence="1" type="ORF">C1638_005575</name>
</gene>
<protein>
    <submittedName>
        <fullName evidence="1">Uncharacterized protein</fullName>
    </submittedName>
</protein>
<dbReference type="EMBL" id="PPEI02000001">
    <property type="protein sequence ID" value="PWN68066.1"/>
    <property type="molecule type" value="Genomic_DNA"/>
</dbReference>
<dbReference type="Proteomes" id="UP000236182">
    <property type="component" value="Unassembled WGS sequence"/>
</dbReference>
<dbReference type="OrthoDB" id="1262175at2"/>